<evidence type="ECO:0000313" key="3">
    <source>
        <dbReference type="Proteomes" id="UP000005143"/>
    </source>
</evidence>
<keyword evidence="3" id="KW-1185">Reference proteome</keyword>
<name>H0EBI4_9ACTN</name>
<evidence type="ECO:0000256" key="1">
    <source>
        <dbReference type="SAM" id="MobiDB-lite"/>
    </source>
</evidence>
<feature type="region of interest" description="Disordered" evidence="1">
    <location>
        <begin position="110"/>
        <end position="160"/>
    </location>
</feature>
<dbReference type="EMBL" id="AGUD01000308">
    <property type="protein sequence ID" value="EHN08965.1"/>
    <property type="molecule type" value="Genomic_DNA"/>
</dbReference>
<evidence type="ECO:0008006" key="4">
    <source>
        <dbReference type="Google" id="ProtNLM"/>
    </source>
</evidence>
<feature type="compositionally biased region" description="Low complexity" evidence="1">
    <location>
        <begin position="134"/>
        <end position="149"/>
    </location>
</feature>
<organism evidence="2 3">
    <name type="scientific">Patulibacter medicamentivorans</name>
    <dbReference type="NCBI Taxonomy" id="1097667"/>
    <lineage>
        <taxon>Bacteria</taxon>
        <taxon>Bacillati</taxon>
        <taxon>Actinomycetota</taxon>
        <taxon>Thermoleophilia</taxon>
        <taxon>Solirubrobacterales</taxon>
        <taxon>Patulibacteraceae</taxon>
        <taxon>Patulibacter</taxon>
    </lineage>
</organism>
<dbReference type="RefSeq" id="WP_007578988.1">
    <property type="nucleotide sequence ID" value="NZ_AGUD01000308.1"/>
</dbReference>
<proteinExistence type="predicted"/>
<comment type="caution">
    <text evidence="2">The sequence shown here is derived from an EMBL/GenBank/DDBJ whole genome shotgun (WGS) entry which is preliminary data.</text>
</comment>
<accession>H0EBI4</accession>
<evidence type="ECO:0000313" key="2">
    <source>
        <dbReference type="EMBL" id="EHN08965.1"/>
    </source>
</evidence>
<dbReference type="Proteomes" id="UP000005143">
    <property type="component" value="Unassembled WGS sequence"/>
</dbReference>
<reference evidence="2 3" key="1">
    <citation type="journal article" date="2013" name="Biodegradation">
        <title>Quantitative proteomic analysis of ibuprofen-degrading Patulibacter sp. strain I11.</title>
        <authorList>
            <person name="Almeida B."/>
            <person name="Kjeldal H."/>
            <person name="Lolas I."/>
            <person name="Knudsen A.D."/>
            <person name="Carvalho G."/>
            <person name="Nielsen K.L."/>
            <person name="Barreto Crespo M.T."/>
            <person name="Stensballe A."/>
            <person name="Nielsen J.L."/>
        </authorList>
    </citation>
    <scope>NUCLEOTIDE SEQUENCE [LARGE SCALE GENOMIC DNA]</scope>
    <source>
        <strain evidence="2 3">I11</strain>
    </source>
</reference>
<protein>
    <recommendedName>
        <fullName evidence="4">DUF1844 domain-containing protein</fullName>
    </recommendedName>
</protein>
<sequence length="160" mass="16253">MSTNDPFAGAGGPGREPTQEELLAAYEEQIRNVRVEDVVVQSLASLIELGGRRAGLAPGALGERDPAQLQVAIEAIKALQPVAEPLLGPNAAQVQQALSQLQIAYAKLAEGGAPGEDPTGPLGADVSPAGAGGEDAAPAAPQQKQEPGPVESGRLWIPGQ</sequence>
<dbReference type="AlphaFoldDB" id="H0EBI4"/>
<gene>
    <name evidence="2" type="ORF">PAI11_42150</name>
</gene>
<dbReference type="OrthoDB" id="5244503at2"/>